<evidence type="ECO:0000313" key="3">
    <source>
        <dbReference type="WBParaSite" id="MCU_003738-RA"/>
    </source>
</evidence>
<organism evidence="3">
    <name type="scientific">Mesocestoides corti</name>
    <name type="common">Flatworm</name>
    <dbReference type="NCBI Taxonomy" id="53468"/>
    <lineage>
        <taxon>Eukaryota</taxon>
        <taxon>Metazoa</taxon>
        <taxon>Spiralia</taxon>
        <taxon>Lophotrochozoa</taxon>
        <taxon>Platyhelminthes</taxon>
        <taxon>Cestoda</taxon>
        <taxon>Eucestoda</taxon>
        <taxon>Cyclophyllidea</taxon>
        <taxon>Mesocestoididae</taxon>
        <taxon>Mesocestoides</taxon>
    </lineage>
</organism>
<sequence length="229" mass="26091">AKIEKLKQECTELQVTVGNLSAKLEARDEACRVESDGRKLLIGEVNDLTSRLHEMELLVKADTDRNNEDPITLKILVEQYEKATEKANAELNHYRSDYEERVPRTKYDEAVKQLNEKTLEVEALNEELESAASRYSVLEDHCATLTTWRDLFNTQVLYITRVLATKSDPGQKVEYISALLFRYRKIAREKTAEQLAEFVQQDFAHAEAGGLPSLSRPTVAKARSKTDTD</sequence>
<accession>A0A5K3EWS4</accession>
<proteinExistence type="predicted"/>
<reference evidence="3" key="1">
    <citation type="submission" date="2019-11" db="UniProtKB">
        <authorList>
            <consortium name="WormBaseParasite"/>
        </authorList>
    </citation>
    <scope>IDENTIFICATION</scope>
</reference>
<feature type="coiled-coil region" evidence="1">
    <location>
        <begin position="77"/>
        <end position="141"/>
    </location>
</feature>
<evidence type="ECO:0000256" key="2">
    <source>
        <dbReference type="SAM" id="MobiDB-lite"/>
    </source>
</evidence>
<keyword evidence="1" id="KW-0175">Coiled coil</keyword>
<name>A0A5K3EWS4_MESCO</name>
<feature type="region of interest" description="Disordered" evidence="2">
    <location>
        <begin position="209"/>
        <end position="229"/>
    </location>
</feature>
<evidence type="ECO:0000256" key="1">
    <source>
        <dbReference type="SAM" id="Coils"/>
    </source>
</evidence>
<dbReference type="AlphaFoldDB" id="A0A5K3EWS4"/>
<dbReference type="WBParaSite" id="MCU_003738-RA">
    <property type="protein sequence ID" value="MCU_003738-RA"/>
    <property type="gene ID" value="MCU_003738"/>
</dbReference>
<protein>
    <submittedName>
        <fullName evidence="3">TSNAXIP1_N domain-containing protein</fullName>
    </submittedName>
</protein>